<dbReference type="PROSITE" id="PS50937">
    <property type="entry name" value="HTH_MERR_2"/>
    <property type="match status" value="1"/>
</dbReference>
<organism evidence="5 6">
    <name type="scientific">Neobacillus vireti LMG 21834</name>
    <dbReference type="NCBI Taxonomy" id="1131730"/>
    <lineage>
        <taxon>Bacteria</taxon>
        <taxon>Bacillati</taxon>
        <taxon>Bacillota</taxon>
        <taxon>Bacilli</taxon>
        <taxon>Bacillales</taxon>
        <taxon>Bacillaceae</taxon>
        <taxon>Neobacillus</taxon>
    </lineage>
</organism>
<dbReference type="Proteomes" id="UP000018877">
    <property type="component" value="Unassembled WGS sequence"/>
</dbReference>
<accession>A0AB94IS66</accession>
<dbReference type="SUPFAM" id="SSF46955">
    <property type="entry name" value="Putative DNA-binding domain"/>
    <property type="match status" value="1"/>
</dbReference>
<dbReference type="InterPro" id="IPR047057">
    <property type="entry name" value="MerR_fam"/>
</dbReference>
<evidence type="ECO:0000256" key="3">
    <source>
        <dbReference type="ARBA" id="ARBA00023163"/>
    </source>
</evidence>
<dbReference type="InterPro" id="IPR000551">
    <property type="entry name" value="MerR-type_HTH_dom"/>
</dbReference>
<keyword evidence="2" id="KW-0238">DNA-binding</keyword>
<dbReference type="GO" id="GO:0003700">
    <property type="term" value="F:DNA-binding transcription factor activity"/>
    <property type="evidence" value="ECO:0007669"/>
    <property type="project" value="InterPro"/>
</dbReference>
<gene>
    <name evidence="5" type="ORF">BAVI_05849</name>
</gene>
<keyword evidence="3" id="KW-0804">Transcription</keyword>
<keyword evidence="1" id="KW-0805">Transcription regulation</keyword>
<dbReference type="AlphaFoldDB" id="A0AB94IS66"/>
<keyword evidence="6" id="KW-1185">Reference proteome</keyword>
<name>A0AB94IS66_9BACI</name>
<dbReference type="RefSeq" id="WP_024027384.1">
    <property type="nucleotide sequence ID" value="NZ_ALAN01000039.1"/>
</dbReference>
<evidence type="ECO:0000256" key="2">
    <source>
        <dbReference type="ARBA" id="ARBA00023125"/>
    </source>
</evidence>
<dbReference type="GO" id="GO:0003677">
    <property type="term" value="F:DNA binding"/>
    <property type="evidence" value="ECO:0007669"/>
    <property type="project" value="UniProtKB-KW"/>
</dbReference>
<dbReference type="InterPro" id="IPR009061">
    <property type="entry name" value="DNA-bd_dom_put_sf"/>
</dbReference>
<evidence type="ECO:0000313" key="5">
    <source>
        <dbReference type="EMBL" id="ETI69817.1"/>
    </source>
</evidence>
<evidence type="ECO:0000259" key="4">
    <source>
        <dbReference type="PROSITE" id="PS50937"/>
    </source>
</evidence>
<dbReference type="SMART" id="SM00422">
    <property type="entry name" value="HTH_MERR"/>
    <property type="match status" value="1"/>
</dbReference>
<dbReference type="PANTHER" id="PTHR30204:SF94">
    <property type="entry name" value="HEAVY METAL-DEPENDENT TRANSCRIPTIONAL REGULATOR HI_0293-RELATED"/>
    <property type="match status" value="1"/>
</dbReference>
<protein>
    <submittedName>
        <fullName evidence="5">Transcriptional regulator</fullName>
    </submittedName>
</protein>
<feature type="domain" description="HTH merR-type" evidence="4">
    <location>
        <begin position="1"/>
        <end position="69"/>
    </location>
</feature>
<dbReference type="EMBL" id="ALAN01000039">
    <property type="protein sequence ID" value="ETI69817.1"/>
    <property type="molecule type" value="Genomic_DNA"/>
</dbReference>
<comment type="caution">
    <text evidence="5">The sequence shown here is derived from an EMBL/GenBank/DDBJ whole genome shotgun (WGS) entry which is preliminary data.</text>
</comment>
<evidence type="ECO:0000256" key="1">
    <source>
        <dbReference type="ARBA" id="ARBA00023015"/>
    </source>
</evidence>
<dbReference type="Gene3D" id="1.10.1660.10">
    <property type="match status" value="1"/>
</dbReference>
<proteinExistence type="predicted"/>
<reference evidence="5 6" key="1">
    <citation type="journal article" date="2014" name="Environ. Microbiol.">
        <title>The nitrate-ammonifying and nosZ-carrying bacterium Bacillus vireti is a potent source and sink for nitric and nitrous oxide under high nitrate conditions.</title>
        <authorList>
            <person name="Mania D."/>
            <person name="Heylen K."/>
            <person name="van Spanning R.J."/>
            <person name="Frostegard A."/>
        </authorList>
    </citation>
    <scope>NUCLEOTIDE SEQUENCE [LARGE SCALE GENOMIC DNA]</scope>
    <source>
        <strain evidence="5 6">LMG 21834</strain>
    </source>
</reference>
<dbReference type="Pfam" id="PF13411">
    <property type="entry name" value="MerR_1"/>
    <property type="match status" value="1"/>
</dbReference>
<dbReference type="PANTHER" id="PTHR30204">
    <property type="entry name" value="REDOX-CYCLING DRUG-SENSING TRANSCRIPTIONAL ACTIVATOR SOXR"/>
    <property type="match status" value="1"/>
</dbReference>
<evidence type="ECO:0000313" key="6">
    <source>
        <dbReference type="Proteomes" id="UP000018877"/>
    </source>
</evidence>
<sequence>MKISEVMRETNLTKKAIYYYEEEGLITPWKDSENGYRTYSEEDVKKLNIIYGLRKLDFSLKDIQAILSQGKNTKEIINKQLDSINNEITCLLKNKAVLERLSQKDSESIIGEFKSVIADLDKESKNIAGYMLKELNRVLPGNLGKMFAIQYGQFLDEPLDSPEKELAWQNMIYMLDSLEEINYPDDIKDIINEKFERLTDDDLEKFKEKFISETNKILARTEGPSKEEQDEIRKRIEEVEKNPAFQKEKELQQFMINHLKPIFHDVNKYMYILSSRFEKFNQLMREILSN</sequence>